<gene>
    <name evidence="2" type="ORF">DL762_010298</name>
</gene>
<feature type="compositionally biased region" description="Low complexity" evidence="1">
    <location>
        <begin position="231"/>
        <end position="250"/>
    </location>
</feature>
<feature type="region of interest" description="Disordered" evidence="1">
    <location>
        <begin position="220"/>
        <end position="287"/>
    </location>
</feature>
<evidence type="ECO:0000313" key="2">
    <source>
        <dbReference type="EMBL" id="RYO74735.1"/>
    </source>
</evidence>
<protein>
    <submittedName>
        <fullName evidence="2">Uncharacterized protein</fullName>
    </submittedName>
</protein>
<comment type="caution">
    <text evidence="2">The sequence shown here is derived from an EMBL/GenBank/DDBJ whole genome shotgun (WGS) entry which is preliminary data.</text>
</comment>
<organism evidence="2 3">
    <name type="scientific">Monosporascus cannonballus</name>
    <dbReference type="NCBI Taxonomy" id="155416"/>
    <lineage>
        <taxon>Eukaryota</taxon>
        <taxon>Fungi</taxon>
        <taxon>Dikarya</taxon>
        <taxon>Ascomycota</taxon>
        <taxon>Pezizomycotina</taxon>
        <taxon>Sordariomycetes</taxon>
        <taxon>Xylariomycetidae</taxon>
        <taxon>Xylariales</taxon>
        <taxon>Xylariales incertae sedis</taxon>
        <taxon>Monosporascus</taxon>
    </lineage>
</organism>
<proteinExistence type="predicted"/>
<dbReference type="Proteomes" id="UP000294003">
    <property type="component" value="Unassembled WGS sequence"/>
</dbReference>
<reference evidence="2 3" key="1">
    <citation type="submission" date="2018-06" db="EMBL/GenBank/DDBJ databases">
        <title>Complete Genomes of Monosporascus.</title>
        <authorList>
            <person name="Robinson A.J."/>
            <person name="Natvig D.O."/>
        </authorList>
    </citation>
    <scope>NUCLEOTIDE SEQUENCE [LARGE SCALE GENOMIC DNA]</scope>
    <source>
        <strain evidence="2 3">CBS 609.92</strain>
    </source>
</reference>
<feature type="region of interest" description="Disordered" evidence="1">
    <location>
        <begin position="304"/>
        <end position="333"/>
    </location>
</feature>
<name>A0ABY0GR88_9PEZI</name>
<accession>A0ABY0GR88</accession>
<sequence length="397" mass="42343">MYPPPPPYDGSMRFQERALVGGLNQRSRHPSLTNPMTLVPIDEHSPPAARFEKVVTLPPINAERGLPSPASPGLTPPRELVAQIPEQYRPASVAAPLRRLPAGPQYASQGLRPVDRRVSAPALSQLAAWKGSPMAARDQLRLWGHVYYGDAKTADAFVIARSLRRPQTSVIDDERAAADRQSVTSPPLSRRTVRAIVRPRALERRPFLIQRTFDMDELRATIPDPPARSEGAVADGPAAGSSSSPSQVGATAPQRHQQPTSSSRRRSSSVKSGALLSGRSRPLDPESLMRDAKAVPIHLKYARAHLPPPAGGAAGLGPRARGRRRLPPAAAPRGLAPDRAVRVHGAGGADAGGAREHRVPGRQGVTGPAGLAERASAKETGRSVYLYARMDGLADLG</sequence>
<dbReference type="EMBL" id="QJNS01000718">
    <property type="protein sequence ID" value="RYO74735.1"/>
    <property type="molecule type" value="Genomic_DNA"/>
</dbReference>
<evidence type="ECO:0000313" key="3">
    <source>
        <dbReference type="Proteomes" id="UP000294003"/>
    </source>
</evidence>
<keyword evidence="3" id="KW-1185">Reference proteome</keyword>
<feature type="region of interest" description="Disordered" evidence="1">
    <location>
        <begin position="346"/>
        <end position="377"/>
    </location>
</feature>
<evidence type="ECO:0000256" key="1">
    <source>
        <dbReference type="SAM" id="MobiDB-lite"/>
    </source>
</evidence>